<dbReference type="Pfam" id="PF01347">
    <property type="entry name" value="Vitellogenin_N"/>
    <property type="match status" value="1"/>
</dbReference>
<accession>A0A1B0CL34</accession>
<sequence length="848" mass="98350">MWLKVFGIFAIVGFLGVSAVSQDQHPFHHLLRSDSENTVSVYKVNLTTKSGIVKSGFENIVQISMKMIVQQYKNNTIFVRAIVENESRWKVKSFDVKENLVENDHDNNGKNFLKKLTAKQHVFFTPGKAGEVEHFLHTFYDIQLVEDEIDILVEKPSKDMFNFNDVHKLQIVPDDSGLLIFKDFRELTSFSDRSDSRNMSEITKLFFMLVTYKGGARKIFIRTDGMSDKMLTRDIASIVDYMKLFTEEELFTIYNATTDTTIIRNYNGEGLKFFLELLPLVGTSSATILTAKLIMDPEVEINREKMLSKLAGSITQASRESIKILKNLTMMENAPLEAFLAYSIAVSAMSKKTSNCYKGCYFLQNENEERLDEGFQYLLQRLNASVNYREQVVLVQAIGNLCYYKTFEALKSFKSSNKDLLIHIMYALGKSQMDSANYVEYFTNLIKQDLPTEARSVAVRLLLEHKYWDLNFEALTKRIYAEKDRELYNMFISSAEIFIEHLNVEQNANRMLRRLEPDARSRRFFFRAKKDQLGHLALSGHIIFDNTTKGFKQLRLDIVKYTYFEYVELYSFLLRVSDVAPISQLNNIGEDFFKQKNFTYEISLTKGSRTIFSTVAEYDFESLKKIVVSLLQNHFDEKEISKNFSINDVFSLINVDCFFPTDSGIYARAYHQTPFALDFMLKADKRVEDEKDIFGLILRANASLQNIQGLEILQPSLMFLQGSRQIINFQFTEQVALDGYHDQSKGFKNFLISKNKTFDPLFGLHYKKDTEVYLNFLKNTDELPLVVGEDRPDKEYRKTELTMQTFMDKLQQLFQQSLDELERINRFGYLNVTEEEVNPDKISLAKGK</sequence>
<dbReference type="AlphaFoldDB" id="A0A1B0CL34"/>
<dbReference type="VEuPathDB" id="VectorBase:LLONM1_011730"/>
<keyword evidence="4" id="KW-1185">Reference proteome</keyword>
<dbReference type="SUPFAM" id="SSF48431">
    <property type="entry name" value="Lipovitellin-phosvitin complex, superhelical domain"/>
    <property type="match status" value="1"/>
</dbReference>
<proteinExistence type="predicted"/>
<dbReference type="InterPro" id="IPR011030">
    <property type="entry name" value="Lipovitellin_superhlx_dom"/>
</dbReference>
<evidence type="ECO:0000256" key="1">
    <source>
        <dbReference type="SAM" id="SignalP"/>
    </source>
</evidence>
<feature type="chain" id="PRO_5008406001" description="Vitellogenin domain-containing protein" evidence="1">
    <location>
        <begin position="20"/>
        <end position="848"/>
    </location>
</feature>
<evidence type="ECO:0000313" key="4">
    <source>
        <dbReference type="Proteomes" id="UP000092461"/>
    </source>
</evidence>
<dbReference type="EMBL" id="AJWK01016877">
    <property type="status" value="NOT_ANNOTATED_CDS"/>
    <property type="molecule type" value="Genomic_DNA"/>
</dbReference>
<evidence type="ECO:0000313" key="3">
    <source>
        <dbReference type="EnsemblMetazoa" id="LLOJ005321-PA"/>
    </source>
</evidence>
<dbReference type="Gene3D" id="1.25.10.20">
    <property type="entry name" value="Vitellinogen, superhelical"/>
    <property type="match status" value="1"/>
</dbReference>
<dbReference type="VEuPathDB" id="VectorBase:LLOJ005321"/>
<dbReference type="VEuPathDB" id="VectorBase:LLONM1_002749"/>
<dbReference type="GO" id="GO:0005319">
    <property type="term" value="F:lipid transporter activity"/>
    <property type="evidence" value="ECO:0007669"/>
    <property type="project" value="InterPro"/>
</dbReference>
<keyword evidence="1" id="KW-0732">Signal</keyword>
<feature type="signal peptide" evidence="1">
    <location>
        <begin position="1"/>
        <end position="19"/>
    </location>
</feature>
<name>A0A1B0CL34_LUTLO</name>
<feature type="domain" description="Vitellogenin" evidence="2">
    <location>
        <begin position="235"/>
        <end position="420"/>
    </location>
</feature>
<dbReference type="Proteomes" id="UP000092461">
    <property type="component" value="Unassembled WGS sequence"/>
</dbReference>
<reference evidence="3" key="1">
    <citation type="submission" date="2020-05" db="UniProtKB">
        <authorList>
            <consortium name="EnsemblMetazoa"/>
        </authorList>
    </citation>
    <scope>IDENTIFICATION</scope>
    <source>
        <strain evidence="3">Jacobina</strain>
    </source>
</reference>
<organism evidence="3 4">
    <name type="scientific">Lutzomyia longipalpis</name>
    <name type="common">Sand fly</name>
    <dbReference type="NCBI Taxonomy" id="7200"/>
    <lineage>
        <taxon>Eukaryota</taxon>
        <taxon>Metazoa</taxon>
        <taxon>Ecdysozoa</taxon>
        <taxon>Arthropoda</taxon>
        <taxon>Hexapoda</taxon>
        <taxon>Insecta</taxon>
        <taxon>Pterygota</taxon>
        <taxon>Neoptera</taxon>
        <taxon>Endopterygota</taxon>
        <taxon>Diptera</taxon>
        <taxon>Nematocera</taxon>
        <taxon>Psychodoidea</taxon>
        <taxon>Psychodidae</taxon>
        <taxon>Lutzomyia</taxon>
        <taxon>Lutzomyia</taxon>
    </lineage>
</organism>
<dbReference type="EnsemblMetazoa" id="LLOJ005321-RA">
    <property type="protein sequence ID" value="LLOJ005321-PA"/>
    <property type="gene ID" value="LLOJ005321"/>
</dbReference>
<dbReference type="InterPro" id="IPR001747">
    <property type="entry name" value="Vitellogenin_N"/>
</dbReference>
<evidence type="ECO:0000259" key="2">
    <source>
        <dbReference type="Pfam" id="PF01347"/>
    </source>
</evidence>
<protein>
    <recommendedName>
        <fullName evidence="2">Vitellogenin domain-containing protein</fullName>
    </recommendedName>
</protein>